<dbReference type="Pfam" id="PF00206">
    <property type="entry name" value="Lyase_1"/>
    <property type="match status" value="1"/>
</dbReference>
<dbReference type="PANTHER" id="PTHR43172">
    <property type="entry name" value="ADENYLOSUCCINATE LYASE"/>
    <property type="match status" value="1"/>
</dbReference>
<dbReference type="Proteomes" id="UP001498238">
    <property type="component" value="Unassembled WGS sequence"/>
</dbReference>
<name>A0ABN0SQ64_9MICO</name>
<sequence length="455" mass="47427">MSEHTRLLFAPGDLRAEGVDDASLVAAIGEVESAWVQAQAATGLISAEVRAEAVTGIEATVRELSGDTAALTTLAEDAESGGNPVIPFVTAVRYRLNPATARIVHRGLTSQDVMDSALGILIGRAFARIDADLEAVTATLVTLSENHARTLCLARTLTQPALPTTFGLRAATWAAEAEEIRRGTPQLATLQVGGAAGTRAAISEFAGQATMTLLREFAVAVGGPDAALTPVPAPWHTDRIRVLTWAGHLAACVALGSTIARTVLIGTRPEIGELRLSATGASSAMPQKANPTAAVLLHRNGMRAPGALATVTTAAAEAVEERSDGAWHAEWAPLAELMVLALSSLSLLEDMVAGLSVEPEAMRRNLDAASPGIYGERLTTAFGDRLTKTQIQEIIVPGGDPSARLAAALADTPGPTPPRADLEGFFAPEDYLGETEDIRQTIISAITDRPTDPAL</sequence>
<dbReference type="InterPro" id="IPR000362">
    <property type="entry name" value="Fumarate_lyase_fam"/>
</dbReference>
<gene>
    <name evidence="4" type="primary">pcaB</name>
    <name evidence="4" type="ORF">NCCP602_22700</name>
</gene>
<evidence type="ECO:0000256" key="2">
    <source>
        <dbReference type="ARBA" id="ARBA00034772"/>
    </source>
</evidence>
<dbReference type="PRINTS" id="PR00149">
    <property type="entry name" value="FUMRATELYASE"/>
</dbReference>
<evidence type="ECO:0000313" key="4">
    <source>
        <dbReference type="EMBL" id="GAA0036309.1"/>
    </source>
</evidence>
<dbReference type="InterPro" id="IPR008948">
    <property type="entry name" value="L-Aspartase-like"/>
</dbReference>
<dbReference type="InterPro" id="IPR024083">
    <property type="entry name" value="Fumarase/histidase_N"/>
</dbReference>
<dbReference type="SUPFAM" id="SSF48557">
    <property type="entry name" value="L-aspartase-like"/>
    <property type="match status" value="1"/>
</dbReference>
<comment type="similarity">
    <text evidence="2">Belongs to the class-II fumarase/aspartase family.</text>
</comment>
<evidence type="ECO:0000313" key="5">
    <source>
        <dbReference type="Proteomes" id="UP001498238"/>
    </source>
</evidence>
<proteinExistence type="inferred from homology"/>
<comment type="caution">
    <text evidence="4">The sequence shown here is derived from an EMBL/GenBank/DDBJ whole genome shotgun (WGS) entry which is preliminary data.</text>
</comment>
<accession>A0ABN0SQ64</accession>
<reference evidence="4 5" key="1">
    <citation type="submission" date="2024-01" db="EMBL/GenBank/DDBJ databases">
        <title>Characterization of antibiotic resistant novel bacterial strains and their environmental applications.</title>
        <authorList>
            <person name="Manzoor S."/>
            <person name="Abbas S."/>
            <person name="Arshad M."/>
            <person name="Ahmed I."/>
        </authorList>
    </citation>
    <scope>NUCLEOTIDE SEQUENCE [LARGE SCALE GENOMIC DNA]</scope>
    <source>
        <strain evidence="4 5">NCCP-602</strain>
    </source>
</reference>
<dbReference type="Gene3D" id="1.20.200.10">
    <property type="entry name" value="Fumarase/aspartase (Central domain)"/>
    <property type="match status" value="1"/>
</dbReference>
<keyword evidence="5" id="KW-1185">Reference proteome</keyword>
<feature type="domain" description="Fumarate lyase N-terminal" evidence="3">
    <location>
        <begin position="31"/>
        <end position="304"/>
    </location>
</feature>
<evidence type="ECO:0000256" key="1">
    <source>
        <dbReference type="ARBA" id="ARBA00023239"/>
    </source>
</evidence>
<keyword evidence="1" id="KW-0456">Lyase</keyword>
<dbReference type="EMBL" id="BAAAAF010000008">
    <property type="protein sequence ID" value="GAA0036309.1"/>
    <property type="molecule type" value="Genomic_DNA"/>
</dbReference>
<dbReference type="RefSeq" id="WP_339393137.1">
    <property type="nucleotide sequence ID" value="NZ_BAAAAF010000008.1"/>
</dbReference>
<protein>
    <submittedName>
        <fullName evidence="4">3-carboxy-cis,cis-muconate cycloisomerase</fullName>
    </submittedName>
</protein>
<dbReference type="Gene3D" id="1.10.275.10">
    <property type="entry name" value="Fumarase/aspartase (N-terminal domain)"/>
    <property type="match status" value="1"/>
</dbReference>
<evidence type="ECO:0000259" key="3">
    <source>
        <dbReference type="Pfam" id="PF00206"/>
    </source>
</evidence>
<organism evidence="4 5">
    <name type="scientific">Brevibacterium metallidurans</name>
    <dbReference type="NCBI Taxonomy" id="1482676"/>
    <lineage>
        <taxon>Bacteria</taxon>
        <taxon>Bacillati</taxon>
        <taxon>Actinomycetota</taxon>
        <taxon>Actinomycetes</taxon>
        <taxon>Micrococcales</taxon>
        <taxon>Brevibacteriaceae</taxon>
        <taxon>Brevibacterium</taxon>
    </lineage>
</organism>
<dbReference type="InterPro" id="IPR022761">
    <property type="entry name" value="Fumarate_lyase_N"/>
</dbReference>
<dbReference type="PANTHER" id="PTHR43172:SF2">
    <property type="entry name" value="ADENYLOSUCCINATE LYASE C-TERMINAL DOMAIN-CONTAINING PROTEIN"/>
    <property type="match status" value="1"/>
</dbReference>